<name>A0ABQ3VFL7_9CHLR</name>
<comment type="cofactor">
    <cofactor evidence="1">
        <name>Zn(2+)</name>
        <dbReference type="ChEBI" id="CHEBI:29105"/>
    </cofactor>
</comment>
<comment type="similarity">
    <text evidence="2">Belongs to the metallo-beta-lactamase superfamily.</text>
</comment>
<dbReference type="InterPro" id="IPR051013">
    <property type="entry name" value="MBL_superfamily_lactonases"/>
</dbReference>
<dbReference type="Pfam" id="PF00753">
    <property type="entry name" value="Lactamase_B"/>
    <property type="match status" value="1"/>
</dbReference>
<keyword evidence="4 7" id="KW-0378">Hydrolase</keyword>
<dbReference type="SUPFAM" id="SSF56281">
    <property type="entry name" value="Metallo-hydrolase/oxidoreductase"/>
    <property type="match status" value="1"/>
</dbReference>
<evidence type="ECO:0000256" key="1">
    <source>
        <dbReference type="ARBA" id="ARBA00001947"/>
    </source>
</evidence>
<gene>
    <name evidence="7" type="ORF">KSZ_27960</name>
</gene>
<keyword evidence="3" id="KW-0479">Metal-binding</keyword>
<keyword evidence="8" id="KW-1185">Reference proteome</keyword>
<dbReference type="SMART" id="SM00849">
    <property type="entry name" value="Lactamase_B"/>
    <property type="match status" value="1"/>
</dbReference>
<evidence type="ECO:0000256" key="2">
    <source>
        <dbReference type="ARBA" id="ARBA00007749"/>
    </source>
</evidence>
<dbReference type="PANTHER" id="PTHR42978">
    <property type="entry name" value="QUORUM-QUENCHING LACTONASE YTNP-RELATED-RELATED"/>
    <property type="match status" value="1"/>
</dbReference>
<dbReference type="CDD" id="cd07729">
    <property type="entry name" value="AHL_lactonase_MBL-fold"/>
    <property type="match status" value="1"/>
</dbReference>
<evidence type="ECO:0000313" key="8">
    <source>
        <dbReference type="Proteomes" id="UP000635565"/>
    </source>
</evidence>
<reference evidence="7 8" key="1">
    <citation type="journal article" date="2021" name="Int. J. Syst. Evol. Microbiol.">
        <title>Reticulibacter mediterranei gen. nov., sp. nov., within the new family Reticulibacteraceae fam. nov., and Ktedonospora formicarum gen. nov., sp. nov., Ktedonobacter robiniae sp. nov., Dictyobacter formicarum sp. nov. and Dictyobacter arantiisoli sp. nov., belonging to the class Ktedonobacteria.</title>
        <authorList>
            <person name="Yabe S."/>
            <person name="Zheng Y."/>
            <person name="Wang C.M."/>
            <person name="Sakai Y."/>
            <person name="Abe K."/>
            <person name="Yokota A."/>
            <person name="Donadio S."/>
            <person name="Cavaletti L."/>
            <person name="Monciardini P."/>
        </authorList>
    </citation>
    <scope>NUCLEOTIDE SEQUENCE [LARGE SCALE GENOMIC DNA]</scope>
    <source>
        <strain evidence="7 8">SOSP1-9</strain>
    </source>
</reference>
<dbReference type="InterPro" id="IPR036866">
    <property type="entry name" value="RibonucZ/Hydroxyglut_hydro"/>
</dbReference>
<evidence type="ECO:0000256" key="4">
    <source>
        <dbReference type="ARBA" id="ARBA00022801"/>
    </source>
</evidence>
<evidence type="ECO:0000313" key="7">
    <source>
        <dbReference type="EMBL" id="GHO84790.1"/>
    </source>
</evidence>
<dbReference type="EMBL" id="BNJJ01000007">
    <property type="protein sequence ID" value="GHO84790.1"/>
    <property type="molecule type" value="Genomic_DNA"/>
</dbReference>
<evidence type="ECO:0000256" key="5">
    <source>
        <dbReference type="ARBA" id="ARBA00022833"/>
    </source>
</evidence>
<sequence>MTADETTPLRLYLMQVAALAPMNVPIPCYLVQTSEKNILIDSGLPAHFQTTPGRPEPVMGKNVVEQLALLGLQPGDIDILVCTHFDLDHCGHHEDFPNAQLVVQREHYEVARGGHPRFASHRAHWDLPAERYRLVDGDTTLLPGLELIATGGHVPGHQSVLVRLPETGPVLLTIDAVARQDAFRSDRQIGPLDLDGEQAIASTRKLLDVVQREHVALVIFGHDDQQWPKLTKAPEYYG</sequence>
<comment type="caution">
    <text evidence="7">The sequence shown here is derived from an EMBL/GenBank/DDBJ whole genome shotgun (WGS) entry which is preliminary data.</text>
</comment>
<dbReference type="Gene3D" id="3.60.15.10">
    <property type="entry name" value="Ribonuclease Z/Hydroxyacylglutathione hydrolase-like"/>
    <property type="match status" value="1"/>
</dbReference>
<dbReference type="GO" id="GO:0016787">
    <property type="term" value="F:hydrolase activity"/>
    <property type="evidence" value="ECO:0007669"/>
    <property type="project" value="UniProtKB-KW"/>
</dbReference>
<dbReference type="InterPro" id="IPR001279">
    <property type="entry name" value="Metallo-B-lactamas"/>
</dbReference>
<evidence type="ECO:0000256" key="3">
    <source>
        <dbReference type="ARBA" id="ARBA00022723"/>
    </source>
</evidence>
<proteinExistence type="inferred from homology"/>
<dbReference type="RefSeq" id="WP_201362421.1">
    <property type="nucleotide sequence ID" value="NZ_BNJJ01000007.1"/>
</dbReference>
<organism evidence="7 8">
    <name type="scientific">Dictyobacter formicarum</name>
    <dbReference type="NCBI Taxonomy" id="2778368"/>
    <lineage>
        <taxon>Bacteria</taxon>
        <taxon>Bacillati</taxon>
        <taxon>Chloroflexota</taxon>
        <taxon>Ktedonobacteria</taxon>
        <taxon>Ktedonobacterales</taxon>
        <taxon>Dictyobacteraceae</taxon>
        <taxon>Dictyobacter</taxon>
    </lineage>
</organism>
<evidence type="ECO:0000259" key="6">
    <source>
        <dbReference type="SMART" id="SM00849"/>
    </source>
</evidence>
<dbReference type="PANTHER" id="PTHR42978:SF7">
    <property type="entry name" value="METALLO-HYDROLASE RV2300C-RELATED"/>
    <property type="match status" value="1"/>
</dbReference>
<protein>
    <submittedName>
        <fullName evidence="7">N-acyl homoserine lactone hydrolase</fullName>
    </submittedName>
</protein>
<accession>A0ABQ3VFL7</accession>
<dbReference type="Proteomes" id="UP000635565">
    <property type="component" value="Unassembled WGS sequence"/>
</dbReference>
<feature type="domain" description="Metallo-beta-lactamase" evidence="6">
    <location>
        <begin position="25"/>
        <end position="222"/>
    </location>
</feature>
<keyword evidence="5" id="KW-0862">Zinc</keyword>